<keyword evidence="3" id="KW-1185">Reference proteome</keyword>
<evidence type="ECO:0000313" key="3">
    <source>
        <dbReference type="Proteomes" id="UP001500063"/>
    </source>
</evidence>
<comment type="caution">
    <text evidence="2">The sequence shown here is derived from an EMBL/GenBank/DDBJ whole genome shotgun (WGS) entry which is preliminary data.</text>
</comment>
<reference evidence="2 3" key="1">
    <citation type="journal article" date="2019" name="Int. J. Syst. Evol. Microbiol.">
        <title>The Global Catalogue of Microorganisms (GCM) 10K type strain sequencing project: providing services to taxonomists for standard genome sequencing and annotation.</title>
        <authorList>
            <consortium name="The Broad Institute Genomics Platform"/>
            <consortium name="The Broad Institute Genome Sequencing Center for Infectious Disease"/>
            <person name="Wu L."/>
            <person name="Ma J."/>
        </authorList>
    </citation>
    <scope>NUCLEOTIDE SEQUENCE [LARGE SCALE GENOMIC DNA]</scope>
    <source>
        <strain evidence="2 3">JCM 4565</strain>
    </source>
</reference>
<name>A0ABN0XCA0_9ACTN</name>
<feature type="region of interest" description="Disordered" evidence="1">
    <location>
        <begin position="1"/>
        <end position="20"/>
    </location>
</feature>
<gene>
    <name evidence="2" type="ORF">GCM10010319_42510</name>
</gene>
<dbReference type="RefSeq" id="WP_344119921.1">
    <property type="nucleotide sequence ID" value="NZ_BAAABW010000024.1"/>
</dbReference>
<dbReference type="Proteomes" id="UP001500063">
    <property type="component" value="Unassembled WGS sequence"/>
</dbReference>
<feature type="compositionally biased region" description="Basic and acidic residues" evidence="1">
    <location>
        <begin position="273"/>
        <end position="284"/>
    </location>
</feature>
<protein>
    <submittedName>
        <fullName evidence="2">Uncharacterized protein</fullName>
    </submittedName>
</protein>
<organism evidence="2 3">
    <name type="scientific">Streptomyces blastmyceticus</name>
    <dbReference type="NCBI Taxonomy" id="68180"/>
    <lineage>
        <taxon>Bacteria</taxon>
        <taxon>Bacillati</taxon>
        <taxon>Actinomycetota</taxon>
        <taxon>Actinomycetes</taxon>
        <taxon>Kitasatosporales</taxon>
        <taxon>Streptomycetaceae</taxon>
        <taxon>Streptomyces</taxon>
    </lineage>
</organism>
<proteinExistence type="predicted"/>
<evidence type="ECO:0000313" key="2">
    <source>
        <dbReference type="EMBL" id="GAA0360563.1"/>
    </source>
</evidence>
<evidence type="ECO:0000256" key="1">
    <source>
        <dbReference type="SAM" id="MobiDB-lite"/>
    </source>
</evidence>
<feature type="region of interest" description="Disordered" evidence="1">
    <location>
        <begin position="260"/>
        <end position="290"/>
    </location>
</feature>
<sequence length="290" mass="30912">MTRHSLGRAPAEHPLTYPGRPAIEPTLLSGSETFALAPRQGKRLGDWTVATEQQPALDAVLEEARTPSTGQRHPVIAVGSNASPAQLHHKLAGRGLPTTTPMVPVRVRGIGVGCSGHIGRNGYVAAAPYAEPDAELTLVISWLDTGQLGAVDATESNYRRVLLPGARFPMTMPSGEALGGAYLYVSLHGVLTDTADGRPLPGGGDQRVLLTRLLASSPALRDLLGPGPESWVERARADTAVRREGRRIFRRHGWVLTGSGFPAPEETSATPRTYDELSPPHDDTPYPPVT</sequence>
<dbReference type="EMBL" id="BAAABW010000024">
    <property type="protein sequence ID" value="GAA0360563.1"/>
    <property type="molecule type" value="Genomic_DNA"/>
</dbReference>
<accession>A0ABN0XCA0</accession>